<accession>A0A1T2XKM6</accession>
<evidence type="ECO:0000256" key="3">
    <source>
        <dbReference type="ARBA" id="ARBA00022692"/>
    </source>
</evidence>
<dbReference type="OrthoDB" id="9774361at2"/>
<feature type="transmembrane region" description="Helical" evidence="6">
    <location>
        <begin position="12"/>
        <end position="33"/>
    </location>
</feature>
<proteinExistence type="inferred from homology"/>
<dbReference type="Proteomes" id="UP000190188">
    <property type="component" value="Unassembled WGS sequence"/>
</dbReference>
<dbReference type="RefSeq" id="WP_078497775.1">
    <property type="nucleotide sequence ID" value="NZ_MSZX01000002.1"/>
</dbReference>
<dbReference type="EMBL" id="MSZX01000002">
    <property type="protein sequence ID" value="OPA80427.1"/>
    <property type="molecule type" value="Genomic_DNA"/>
</dbReference>
<comment type="similarity">
    <text evidence="2">Belongs to the autoinducer-2 exporter (AI-2E) (TC 2.A.86) family.</text>
</comment>
<comment type="subcellular location">
    <subcellularLocation>
        <location evidence="1">Membrane</location>
        <topology evidence="1">Multi-pass membrane protein</topology>
    </subcellularLocation>
</comment>
<evidence type="ECO:0000313" key="8">
    <source>
        <dbReference type="Proteomes" id="UP000190188"/>
    </source>
</evidence>
<dbReference type="STRING" id="1324314.BVG16_06770"/>
<protein>
    <submittedName>
        <fullName evidence="7">Sporulation integral membrane protein YtvI</fullName>
    </submittedName>
</protein>
<dbReference type="InterPro" id="IPR002549">
    <property type="entry name" value="AI-2E-like"/>
</dbReference>
<dbReference type="PANTHER" id="PTHR21716">
    <property type="entry name" value="TRANSMEMBRANE PROTEIN"/>
    <property type="match status" value="1"/>
</dbReference>
<keyword evidence="3 6" id="KW-0812">Transmembrane</keyword>
<evidence type="ECO:0000256" key="6">
    <source>
        <dbReference type="SAM" id="Phobius"/>
    </source>
</evidence>
<evidence type="ECO:0000256" key="1">
    <source>
        <dbReference type="ARBA" id="ARBA00004141"/>
    </source>
</evidence>
<feature type="transmembrane region" description="Helical" evidence="6">
    <location>
        <begin position="223"/>
        <end position="249"/>
    </location>
</feature>
<evidence type="ECO:0000256" key="4">
    <source>
        <dbReference type="ARBA" id="ARBA00022989"/>
    </source>
</evidence>
<comment type="caution">
    <text evidence="7">The sequence shown here is derived from an EMBL/GenBank/DDBJ whole genome shotgun (WGS) entry which is preliminary data.</text>
</comment>
<sequence length="376" mass="41893">MLPFYKKYWKTAFDIGLIILTVYLTMSLFSYLYKIATPIFLSFIIYLIIEPLAKFLHRRGIKKAIASAISVLVFILLLLSVFFGLSVILIAQISSLIDKLPDYSDAFKGTLNTIIIDFQHKANLLPPDVLANINKYLGSMAGKASTIGISVLNTMLSYLQSFSSFLVNFGIGIILAYFLSTEIKSWQILANEKTPRTFKNAFIFLRENVFRGLGIYIKAQFKLISITFVGIFVGLIALNVSNAFTLALISALLDLLPLVGVPVLFIPWVIYLFIVGNTSLAIWLLVVLGIVMLVRQIMEPKITGNTLGVSAFTMLSCMMISLSLFGVAGLVLSPILLILIKALMDQGYIKRWIRMPKEEFDGSEAVISQDIHDTTK</sequence>
<organism evidence="7 8">
    <name type="scientific">Paenibacillus selenitireducens</name>
    <dbReference type="NCBI Taxonomy" id="1324314"/>
    <lineage>
        <taxon>Bacteria</taxon>
        <taxon>Bacillati</taxon>
        <taxon>Bacillota</taxon>
        <taxon>Bacilli</taxon>
        <taxon>Bacillales</taxon>
        <taxon>Paenibacillaceae</taxon>
        <taxon>Paenibacillus</taxon>
    </lineage>
</organism>
<dbReference type="InterPro" id="IPR014227">
    <property type="entry name" value="YtvI-like"/>
</dbReference>
<dbReference type="GO" id="GO:0016020">
    <property type="term" value="C:membrane"/>
    <property type="evidence" value="ECO:0007669"/>
    <property type="project" value="UniProtKB-SubCell"/>
</dbReference>
<dbReference type="NCBIfam" id="TIGR02872">
    <property type="entry name" value="spore_ytvI"/>
    <property type="match status" value="1"/>
</dbReference>
<gene>
    <name evidence="7" type="ORF">BVG16_06770</name>
</gene>
<keyword evidence="4 6" id="KW-1133">Transmembrane helix</keyword>
<dbReference type="PANTHER" id="PTHR21716:SF68">
    <property type="entry name" value="TRANSPORT PROTEIN YTVI-RELATED"/>
    <property type="match status" value="1"/>
</dbReference>
<evidence type="ECO:0000256" key="5">
    <source>
        <dbReference type="ARBA" id="ARBA00023136"/>
    </source>
</evidence>
<keyword evidence="8" id="KW-1185">Reference proteome</keyword>
<name>A0A1T2XKM6_9BACL</name>
<feature type="transmembrane region" description="Helical" evidence="6">
    <location>
        <begin position="280"/>
        <end position="298"/>
    </location>
</feature>
<dbReference type="GO" id="GO:0055085">
    <property type="term" value="P:transmembrane transport"/>
    <property type="evidence" value="ECO:0007669"/>
    <property type="project" value="TreeGrafter"/>
</dbReference>
<feature type="transmembrane region" description="Helical" evidence="6">
    <location>
        <begin position="158"/>
        <end position="179"/>
    </location>
</feature>
<feature type="transmembrane region" description="Helical" evidence="6">
    <location>
        <begin position="68"/>
        <end position="93"/>
    </location>
</feature>
<feature type="transmembrane region" description="Helical" evidence="6">
    <location>
        <begin position="255"/>
        <end position="273"/>
    </location>
</feature>
<dbReference type="Pfam" id="PF01594">
    <property type="entry name" value="AI-2E_transport"/>
    <property type="match status" value="1"/>
</dbReference>
<dbReference type="AlphaFoldDB" id="A0A1T2XKM6"/>
<evidence type="ECO:0000313" key="7">
    <source>
        <dbReference type="EMBL" id="OPA80427.1"/>
    </source>
</evidence>
<feature type="transmembrane region" description="Helical" evidence="6">
    <location>
        <begin position="318"/>
        <end position="344"/>
    </location>
</feature>
<keyword evidence="5 6" id="KW-0472">Membrane</keyword>
<evidence type="ECO:0000256" key="2">
    <source>
        <dbReference type="ARBA" id="ARBA00009773"/>
    </source>
</evidence>
<reference evidence="7 8" key="1">
    <citation type="submission" date="2017-01" db="EMBL/GenBank/DDBJ databases">
        <title>Genome analysis of Paenibacillus selenitrireducens ES3-24.</title>
        <authorList>
            <person name="Xu D."/>
            <person name="Yao R."/>
            <person name="Zheng S."/>
        </authorList>
    </citation>
    <scope>NUCLEOTIDE SEQUENCE [LARGE SCALE GENOMIC DNA]</scope>
    <source>
        <strain evidence="7 8">ES3-24</strain>
    </source>
</reference>